<dbReference type="RefSeq" id="WP_092148736.1">
    <property type="nucleotide sequence ID" value="NZ_LT629700.1"/>
</dbReference>
<evidence type="ECO:0008006" key="5">
    <source>
        <dbReference type="Google" id="ProtNLM"/>
    </source>
</evidence>
<sequence>MKLRNSLLAVATAGAVIAAGVTANAEDNTTTETPAAGAPTTTVTIASTTVIETTTVTAEPTTVTETVTAEPTTTANASSDPKQIQAWIGVATAIIGVLSTLFTFVSKNFPQAFKF</sequence>
<evidence type="ECO:0000256" key="1">
    <source>
        <dbReference type="SAM" id="Phobius"/>
    </source>
</evidence>
<proteinExistence type="predicted"/>
<dbReference type="OrthoDB" id="4428120at2"/>
<keyword evidence="1" id="KW-1133">Transmembrane helix</keyword>
<feature type="chain" id="PRO_5009245263" description="Secreted protein" evidence="2">
    <location>
        <begin position="26"/>
        <end position="115"/>
    </location>
</feature>
<dbReference type="Proteomes" id="UP000199350">
    <property type="component" value="Chromosome I"/>
</dbReference>
<protein>
    <recommendedName>
        <fullName evidence="5">Secreted protein</fullName>
    </recommendedName>
</protein>
<feature type="signal peptide" evidence="2">
    <location>
        <begin position="1"/>
        <end position="25"/>
    </location>
</feature>
<dbReference type="AlphaFoldDB" id="A0A1G9MNA2"/>
<name>A0A1G9MNA2_9CORY</name>
<organism evidence="3 4">
    <name type="scientific">Corynebacterium mycetoides</name>
    <dbReference type="NCBI Taxonomy" id="38302"/>
    <lineage>
        <taxon>Bacteria</taxon>
        <taxon>Bacillati</taxon>
        <taxon>Actinomycetota</taxon>
        <taxon>Actinomycetes</taxon>
        <taxon>Mycobacteriales</taxon>
        <taxon>Corynebacteriaceae</taxon>
        <taxon>Corynebacterium</taxon>
    </lineage>
</organism>
<dbReference type="EMBL" id="LT629700">
    <property type="protein sequence ID" value="SDL75756.1"/>
    <property type="molecule type" value="Genomic_DNA"/>
</dbReference>
<evidence type="ECO:0000313" key="3">
    <source>
        <dbReference type="EMBL" id="SDL75756.1"/>
    </source>
</evidence>
<feature type="transmembrane region" description="Helical" evidence="1">
    <location>
        <begin position="84"/>
        <end position="105"/>
    </location>
</feature>
<keyword evidence="1" id="KW-0472">Membrane</keyword>
<accession>A0A1G9MNA2</accession>
<keyword evidence="1" id="KW-0812">Transmembrane</keyword>
<evidence type="ECO:0000313" key="4">
    <source>
        <dbReference type="Proteomes" id="UP000199350"/>
    </source>
</evidence>
<gene>
    <name evidence="3" type="ORF">SAMN04488535_0677</name>
</gene>
<reference evidence="4" key="1">
    <citation type="submission" date="2016-10" db="EMBL/GenBank/DDBJ databases">
        <authorList>
            <person name="Varghese N."/>
            <person name="Submissions S."/>
        </authorList>
    </citation>
    <scope>NUCLEOTIDE SEQUENCE [LARGE SCALE GENOMIC DNA]</scope>
    <source>
        <strain evidence="4">DSM 20632</strain>
    </source>
</reference>
<evidence type="ECO:0000256" key="2">
    <source>
        <dbReference type="SAM" id="SignalP"/>
    </source>
</evidence>
<keyword evidence="4" id="KW-1185">Reference proteome</keyword>
<keyword evidence="2" id="KW-0732">Signal</keyword>